<sequence>MFDSTTPSGDAGTRRRTLGRRYAGLLTAGAIALGTVGGLVAIPAAADAATVSAKAPAVCARDLTGLRHAYDKLPAALHTDIANARKDSTKSARQDAVKQILAKAQSGAYGADFAAAAKDRKTLEGAVDAWRRLPSALRDDVKSARAATGAARIQDLRSIVSKAESGGYGSRVEAAAATMKTRIERCEASVAGS</sequence>
<dbReference type="Proteomes" id="UP001230289">
    <property type="component" value="Unassembled WGS sequence"/>
</dbReference>
<evidence type="ECO:0000313" key="3">
    <source>
        <dbReference type="Proteomes" id="UP001230289"/>
    </source>
</evidence>
<keyword evidence="1" id="KW-0472">Membrane</keyword>
<keyword evidence="1" id="KW-1133">Transmembrane helix</keyword>
<proteinExistence type="predicted"/>
<keyword evidence="3" id="KW-1185">Reference proteome</keyword>
<protein>
    <submittedName>
        <fullName evidence="2">Uncharacterized protein</fullName>
    </submittedName>
</protein>
<evidence type="ECO:0000256" key="1">
    <source>
        <dbReference type="SAM" id="Phobius"/>
    </source>
</evidence>
<organism evidence="2 3">
    <name type="scientific">Microbacterium capsulatum</name>
    <dbReference type="NCBI Taxonomy" id="3041921"/>
    <lineage>
        <taxon>Bacteria</taxon>
        <taxon>Bacillati</taxon>
        <taxon>Actinomycetota</taxon>
        <taxon>Actinomycetes</taxon>
        <taxon>Micrococcales</taxon>
        <taxon>Microbacteriaceae</taxon>
        <taxon>Microbacterium</taxon>
    </lineage>
</organism>
<keyword evidence="1" id="KW-0812">Transmembrane</keyword>
<evidence type="ECO:0000313" key="2">
    <source>
        <dbReference type="EMBL" id="MDQ4213617.1"/>
    </source>
</evidence>
<name>A0ABU0XES1_9MICO</name>
<feature type="transmembrane region" description="Helical" evidence="1">
    <location>
        <begin position="22"/>
        <end position="46"/>
    </location>
</feature>
<dbReference type="RefSeq" id="WP_308488558.1">
    <property type="nucleotide sequence ID" value="NZ_JAVFCB010000003.1"/>
</dbReference>
<accession>A0ABU0XES1</accession>
<dbReference type="EMBL" id="JAVFCB010000003">
    <property type="protein sequence ID" value="MDQ4213617.1"/>
    <property type="molecule type" value="Genomic_DNA"/>
</dbReference>
<reference evidence="2 3" key="1">
    <citation type="submission" date="2023-08" db="EMBL/GenBank/DDBJ databases">
        <title>Microbacterium sp. nov., isolated from a waste landfill.</title>
        <authorList>
            <person name="Wen W."/>
        </authorList>
    </citation>
    <scope>NUCLEOTIDE SEQUENCE [LARGE SCALE GENOMIC DNA]</scope>
    <source>
        <strain evidence="2 3">ASV81</strain>
    </source>
</reference>
<gene>
    <name evidence="2" type="ORF">RBR11_06775</name>
</gene>
<comment type="caution">
    <text evidence="2">The sequence shown here is derived from an EMBL/GenBank/DDBJ whole genome shotgun (WGS) entry which is preliminary data.</text>
</comment>